<dbReference type="Proteomes" id="UP000638986">
    <property type="component" value="Unassembled WGS sequence"/>
</dbReference>
<dbReference type="Proteomes" id="UP000626180">
    <property type="component" value="Unassembled WGS sequence"/>
</dbReference>
<evidence type="ECO:0000313" key="7">
    <source>
        <dbReference type="Proteomes" id="UP000638986"/>
    </source>
</evidence>
<dbReference type="EMBL" id="JADTXM010000001">
    <property type="protein sequence ID" value="MBH3437405.1"/>
    <property type="molecule type" value="Genomic_DNA"/>
</dbReference>
<evidence type="ECO:0000256" key="1">
    <source>
        <dbReference type="SAM" id="Phobius"/>
    </source>
</evidence>
<dbReference type="AlphaFoldDB" id="A0A2X2CFN4"/>
<evidence type="ECO:0000313" key="6">
    <source>
        <dbReference type="Proteomes" id="UP000626180"/>
    </source>
</evidence>
<keyword evidence="1" id="KW-1133">Transmembrane helix</keyword>
<evidence type="ECO:0000313" key="4">
    <source>
        <dbReference type="EMBL" id="SPZ06174.1"/>
    </source>
</evidence>
<sequence>MIIDWYLRIRHACSQTSVFEVCFAFGTAFVLLFLPVEQASGLAKRLREHSAYFVESTSFSSDVLFSLGSEVNYQTGTLTSCGM</sequence>
<gene>
    <name evidence="3" type="ORF">I5Q09_01755</name>
    <name evidence="2" type="ORF">IRZ65_08920</name>
    <name evidence="4" type="ORF">NCTC11842_02091</name>
</gene>
<dbReference type="EMBL" id="JADMCD010000003">
    <property type="protein sequence ID" value="MBF8640803.1"/>
    <property type="molecule type" value="Genomic_DNA"/>
</dbReference>
<dbReference type="RefSeq" id="WP_010798251.1">
    <property type="nucleotide sequence ID" value="NZ_CP069262.1"/>
</dbReference>
<reference evidence="2 6" key="2">
    <citation type="submission" date="2020-10" db="EMBL/GenBank/DDBJ databases">
        <title>Genome sequences of Pseudomonas isolates.</title>
        <authorList>
            <person name="Wessels L."/>
            <person name="Reich F."/>
            <person name="Hammerl J."/>
        </authorList>
    </citation>
    <scope>NUCLEOTIDE SEQUENCE [LARGE SCALE GENOMIC DNA]</scope>
    <source>
        <strain evidence="2 6">20-MO00624-0</strain>
    </source>
</reference>
<name>A0A2X2CFN4_PSELU</name>
<dbReference type="EMBL" id="UAUF01000011">
    <property type="protein sequence ID" value="SPZ06174.1"/>
    <property type="molecule type" value="Genomic_DNA"/>
</dbReference>
<evidence type="ECO:0000313" key="5">
    <source>
        <dbReference type="Proteomes" id="UP000250443"/>
    </source>
</evidence>
<keyword evidence="1" id="KW-0812">Transmembrane</keyword>
<accession>A0A2X2CFN4</accession>
<feature type="transmembrane region" description="Helical" evidence="1">
    <location>
        <begin position="17"/>
        <end position="36"/>
    </location>
</feature>
<organism evidence="4 5">
    <name type="scientific">Pseudomonas luteola</name>
    <dbReference type="NCBI Taxonomy" id="47886"/>
    <lineage>
        <taxon>Bacteria</taxon>
        <taxon>Pseudomonadati</taxon>
        <taxon>Pseudomonadota</taxon>
        <taxon>Gammaproteobacteria</taxon>
        <taxon>Pseudomonadales</taxon>
        <taxon>Pseudomonadaceae</taxon>
        <taxon>Pseudomonas</taxon>
    </lineage>
</organism>
<dbReference type="Proteomes" id="UP000250443">
    <property type="component" value="Unassembled WGS sequence"/>
</dbReference>
<protein>
    <submittedName>
        <fullName evidence="4">Uncharacterized protein</fullName>
    </submittedName>
</protein>
<proteinExistence type="predicted"/>
<reference evidence="3 7" key="3">
    <citation type="submission" date="2020-11" db="EMBL/GenBank/DDBJ databases">
        <title>Enhanced detection system for hospital associated transmission using whole genome sequencing surveillance.</title>
        <authorList>
            <person name="Harrison L.H."/>
            <person name="Van Tyne D."/>
            <person name="Marsh J.W."/>
            <person name="Griffith M.P."/>
            <person name="Snyder D.J."/>
            <person name="Cooper V.S."/>
            <person name="Mustapha M."/>
        </authorList>
    </citation>
    <scope>NUCLEOTIDE SEQUENCE [LARGE SCALE GENOMIC DNA]</scope>
    <source>
        <strain evidence="3 7">PSB00013</strain>
    </source>
</reference>
<keyword evidence="6" id="KW-1185">Reference proteome</keyword>
<evidence type="ECO:0000313" key="2">
    <source>
        <dbReference type="EMBL" id="MBF8640803.1"/>
    </source>
</evidence>
<reference evidence="4 5" key="1">
    <citation type="submission" date="2018-06" db="EMBL/GenBank/DDBJ databases">
        <authorList>
            <consortium name="Pathogen Informatics"/>
            <person name="Doyle S."/>
        </authorList>
    </citation>
    <scope>NUCLEOTIDE SEQUENCE [LARGE SCALE GENOMIC DNA]</scope>
    <source>
        <strain evidence="4 5">NCTC11842</strain>
    </source>
</reference>
<evidence type="ECO:0000313" key="3">
    <source>
        <dbReference type="EMBL" id="MBH3437405.1"/>
    </source>
</evidence>
<keyword evidence="1" id="KW-0472">Membrane</keyword>